<evidence type="ECO:0000313" key="1">
    <source>
        <dbReference type="EMBL" id="PIP29909.1"/>
    </source>
</evidence>
<dbReference type="AlphaFoldDB" id="A0A2G9Z9Q0"/>
<gene>
    <name evidence="1" type="ORF">COX26_01615</name>
</gene>
<evidence type="ECO:0000313" key="2">
    <source>
        <dbReference type="Proteomes" id="UP000228812"/>
    </source>
</evidence>
<dbReference type="SUPFAM" id="SSF46689">
    <property type="entry name" value="Homeodomain-like"/>
    <property type="match status" value="1"/>
</dbReference>
<dbReference type="InterPro" id="IPR009057">
    <property type="entry name" value="Homeodomain-like_sf"/>
</dbReference>
<reference evidence="1 2" key="1">
    <citation type="submission" date="2017-09" db="EMBL/GenBank/DDBJ databases">
        <title>Depth-based differentiation of microbial function through sediment-hosted aquifers and enrichment of novel symbionts in the deep terrestrial subsurface.</title>
        <authorList>
            <person name="Probst A.J."/>
            <person name="Ladd B."/>
            <person name="Jarett J.K."/>
            <person name="Geller-Mcgrath D.E."/>
            <person name="Sieber C.M."/>
            <person name="Emerson J.B."/>
            <person name="Anantharaman K."/>
            <person name="Thomas B.C."/>
            <person name="Malmstrom R."/>
            <person name="Stieglmeier M."/>
            <person name="Klingl A."/>
            <person name="Woyke T."/>
            <person name="Ryan C.M."/>
            <person name="Banfield J.F."/>
        </authorList>
    </citation>
    <scope>NUCLEOTIDE SEQUENCE [LARGE SCALE GENOMIC DNA]</scope>
    <source>
        <strain evidence="1">CG23_combo_of_CG06-09_8_20_14_all_54_14</strain>
    </source>
</reference>
<proteinExistence type="predicted"/>
<sequence length="141" mass="16992">MKRMERFKVSMKRTVWFALPPVHSYPSRKEWERACWRKLLKSKNLIALLVTNNERRNLVMRAAVTERINAGKRYRQIAEELWLSPQTISSIRKALRENTYRSYRERGKTERKKRVYSPDTVSRKKLHGRPVRTKYGIVYLP</sequence>
<comment type="caution">
    <text evidence="1">The sequence shown here is derived from an EMBL/GenBank/DDBJ whole genome shotgun (WGS) entry which is preliminary data.</text>
</comment>
<protein>
    <submittedName>
        <fullName evidence="1">Uncharacterized protein</fullName>
    </submittedName>
</protein>
<organism evidence="1 2">
    <name type="scientific">Candidatus Jorgensenbacteria bacterium CG23_combo_of_CG06-09_8_20_14_all_54_14</name>
    <dbReference type="NCBI Taxonomy" id="1974595"/>
    <lineage>
        <taxon>Bacteria</taxon>
        <taxon>Candidatus Joergenseniibacteriota</taxon>
    </lineage>
</organism>
<accession>A0A2G9Z9Q0</accession>
<dbReference type="Proteomes" id="UP000228812">
    <property type="component" value="Unassembled WGS sequence"/>
</dbReference>
<dbReference type="EMBL" id="PCRZ01000028">
    <property type="protein sequence ID" value="PIP29909.1"/>
    <property type="molecule type" value="Genomic_DNA"/>
</dbReference>
<name>A0A2G9Z9Q0_9BACT</name>
<dbReference type="InterPro" id="IPR038116">
    <property type="entry name" value="TrpR-like_sf"/>
</dbReference>
<dbReference type="Gene3D" id="1.10.1270.10">
    <property type="entry name" value="TrpR-like"/>
    <property type="match status" value="1"/>
</dbReference>